<protein>
    <submittedName>
        <fullName evidence="3">Uncharacterized protein</fullName>
    </submittedName>
</protein>
<evidence type="ECO:0000313" key="4">
    <source>
        <dbReference type="Proteomes" id="UP000186465"/>
    </source>
</evidence>
<sequence>MGQQVYLTATKAAETGKAEKFNLFEAYNSLPVFWMLLLDPQTLREHRQEMVDAVNQFDVEALPALDLPRETLQNNIATAALFLEMNQPLWSRQFKQFSDYLLLTAQDYQLQLDILELASFTSVEQFWDLLIQLSEQVRSGERPDWVETEGDFFDRAGFEPAEVLPEGRGFSAHSTEYAQLQREARRREEVEREQQEKIFDETSTKNILLKTGKSFIITGVAGAISLILGLALAGLEVKGIGVLILVLAGIALLVASGFIYQRHWKLPPGTGPIDSLLFGYFGPLDVGYPDKYQMGEEDEDEDADDDPLNRL</sequence>
<feature type="compositionally biased region" description="Acidic residues" evidence="1">
    <location>
        <begin position="295"/>
        <end position="311"/>
    </location>
</feature>
<dbReference type="OrthoDB" id="664873at2"/>
<proteinExistence type="predicted"/>
<keyword evidence="2" id="KW-0812">Transmembrane</keyword>
<feature type="transmembrane region" description="Helical" evidence="2">
    <location>
        <begin position="240"/>
        <end position="260"/>
    </location>
</feature>
<name>A0A1Q5PSP9_9ACTO</name>
<dbReference type="Proteomes" id="UP000186465">
    <property type="component" value="Unassembled WGS sequence"/>
</dbReference>
<evidence type="ECO:0000313" key="3">
    <source>
        <dbReference type="EMBL" id="OKL50539.1"/>
    </source>
</evidence>
<dbReference type="STRING" id="156892.BM477_00790"/>
<evidence type="ECO:0000256" key="2">
    <source>
        <dbReference type="SAM" id="Phobius"/>
    </source>
</evidence>
<accession>A0A1Q5PSP9</accession>
<dbReference type="RefSeq" id="WP_075360777.1">
    <property type="nucleotide sequence ID" value="NZ_MPDM01000001.1"/>
</dbReference>
<reference evidence="4" key="1">
    <citation type="submission" date="2016-11" db="EMBL/GenBank/DDBJ databases">
        <title>Actinomyces gypaetusis sp. nov. isolated from Gypaetus barbatus in Qinghai Tibet Plateau China.</title>
        <authorList>
            <person name="Meng X."/>
        </authorList>
    </citation>
    <scope>NUCLEOTIDE SEQUENCE [LARGE SCALE GENOMIC DNA]</scope>
    <source>
        <strain evidence="4">DSM 15383</strain>
    </source>
</reference>
<evidence type="ECO:0000256" key="1">
    <source>
        <dbReference type="SAM" id="MobiDB-lite"/>
    </source>
</evidence>
<comment type="caution">
    <text evidence="3">The sequence shown here is derived from an EMBL/GenBank/DDBJ whole genome shotgun (WGS) entry which is preliminary data.</text>
</comment>
<keyword evidence="2" id="KW-1133">Transmembrane helix</keyword>
<gene>
    <name evidence="3" type="ORF">BM477_00790</name>
</gene>
<dbReference type="EMBL" id="MPDM01000001">
    <property type="protein sequence ID" value="OKL50539.1"/>
    <property type="molecule type" value="Genomic_DNA"/>
</dbReference>
<keyword evidence="2" id="KW-0472">Membrane</keyword>
<feature type="region of interest" description="Disordered" evidence="1">
    <location>
        <begin position="291"/>
        <end position="311"/>
    </location>
</feature>
<feature type="transmembrane region" description="Helical" evidence="2">
    <location>
        <begin position="215"/>
        <end position="234"/>
    </location>
</feature>
<keyword evidence="4" id="KW-1185">Reference proteome</keyword>
<dbReference type="AlphaFoldDB" id="A0A1Q5PSP9"/>
<organism evidence="3 4">
    <name type="scientific">Boudabousia marimammalium</name>
    <dbReference type="NCBI Taxonomy" id="156892"/>
    <lineage>
        <taxon>Bacteria</taxon>
        <taxon>Bacillati</taxon>
        <taxon>Actinomycetota</taxon>
        <taxon>Actinomycetes</taxon>
        <taxon>Actinomycetales</taxon>
        <taxon>Actinomycetaceae</taxon>
        <taxon>Boudabousia</taxon>
    </lineage>
</organism>